<dbReference type="SUPFAM" id="SSF53649">
    <property type="entry name" value="Alkaline phosphatase-like"/>
    <property type="match status" value="1"/>
</dbReference>
<organism evidence="3">
    <name type="scientific">marine sediment metagenome</name>
    <dbReference type="NCBI Taxonomy" id="412755"/>
    <lineage>
        <taxon>unclassified sequences</taxon>
        <taxon>metagenomes</taxon>
        <taxon>ecological metagenomes</taxon>
    </lineage>
</organism>
<gene>
    <name evidence="3" type="ORF">S01H1_27035</name>
</gene>
<protein>
    <submittedName>
        <fullName evidence="3">Uncharacterized protein</fullName>
    </submittedName>
</protein>
<dbReference type="NCBIfam" id="TIGR01409">
    <property type="entry name" value="TAT_signal_seq"/>
    <property type="match status" value="1"/>
</dbReference>
<keyword evidence="2" id="KW-0378">Hydrolase</keyword>
<proteinExistence type="inferred from homology"/>
<dbReference type="InterPro" id="IPR017850">
    <property type="entry name" value="Alkaline_phosphatase_core_sf"/>
</dbReference>
<dbReference type="InterPro" id="IPR019546">
    <property type="entry name" value="TAT_signal_bac_arc"/>
</dbReference>
<dbReference type="Gene3D" id="3.40.720.10">
    <property type="entry name" value="Alkaline Phosphatase, subunit A"/>
    <property type="match status" value="1"/>
</dbReference>
<name>X0T130_9ZZZZ</name>
<sequence length="69" mass="7424">MLRRDFLRVSGAAVLAAAVRPCFGVSQGQALGKPNIIYILADDMGYGDVTALNPESRIPTPHLDRLANE</sequence>
<dbReference type="PANTHER" id="PTHR42693:SF53">
    <property type="entry name" value="ENDO-4-O-SULFATASE"/>
    <property type="match status" value="1"/>
</dbReference>
<dbReference type="AlphaFoldDB" id="X0T130"/>
<comment type="similarity">
    <text evidence="1">Belongs to the sulfatase family.</text>
</comment>
<feature type="non-terminal residue" evidence="3">
    <location>
        <position position="69"/>
    </location>
</feature>
<dbReference type="PANTHER" id="PTHR42693">
    <property type="entry name" value="ARYLSULFATASE FAMILY MEMBER"/>
    <property type="match status" value="1"/>
</dbReference>
<evidence type="ECO:0000256" key="2">
    <source>
        <dbReference type="ARBA" id="ARBA00022801"/>
    </source>
</evidence>
<dbReference type="EMBL" id="BARS01016425">
    <property type="protein sequence ID" value="GAF87168.1"/>
    <property type="molecule type" value="Genomic_DNA"/>
</dbReference>
<dbReference type="InterPro" id="IPR050738">
    <property type="entry name" value="Sulfatase"/>
</dbReference>
<accession>X0T130</accession>
<reference evidence="3" key="1">
    <citation type="journal article" date="2014" name="Front. Microbiol.">
        <title>High frequency of phylogenetically diverse reductive dehalogenase-homologous genes in deep subseafloor sedimentary metagenomes.</title>
        <authorList>
            <person name="Kawai M."/>
            <person name="Futagami T."/>
            <person name="Toyoda A."/>
            <person name="Takaki Y."/>
            <person name="Nishi S."/>
            <person name="Hori S."/>
            <person name="Arai W."/>
            <person name="Tsubouchi T."/>
            <person name="Morono Y."/>
            <person name="Uchiyama I."/>
            <person name="Ito T."/>
            <person name="Fujiyama A."/>
            <person name="Inagaki F."/>
            <person name="Takami H."/>
        </authorList>
    </citation>
    <scope>NUCLEOTIDE SEQUENCE</scope>
    <source>
        <strain evidence="3">Expedition CK06-06</strain>
    </source>
</reference>
<dbReference type="GO" id="GO:0004065">
    <property type="term" value="F:arylsulfatase activity"/>
    <property type="evidence" value="ECO:0007669"/>
    <property type="project" value="TreeGrafter"/>
</dbReference>
<evidence type="ECO:0000256" key="1">
    <source>
        <dbReference type="ARBA" id="ARBA00008779"/>
    </source>
</evidence>
<comment type="caution">
    <text evidence="3">The sequence shown here is derived from an EMBL/GenBank/DDBJ whole genome shotgun (WGS) entry which is preliminary data.</text>
</comment>
<evidence type="ECO:0000313" key="3">
    <source>
        <dbReference type="EMBL" id="GAF87168.1"/>
    </source>
</evidence>